<name>A0A843WMM4_COLES</name>
<dbReference type="EMBL" id="NMUH01003384">
    <property type="protein sequence ID" value="MQM05274.1"/>
    <property type="molecule type" value="Genomic_DNA"/>
</dbReference>
<feature type="chain" id="PRO_5032822049" description="Secreted protein" evidence="1">
    <location>
        <begin position="23"/>
        <end position="73"/>
    </location>
</feature>
<dbReference type="AlphaFoldDB" id="A0A843WMM4"/>
<evidence type="ECO:0000313" key="2">
    <source>
        <dbReference type="EMBL" id="MQM05274.1"/>
    </source>
</evidence>
<feature type="signal peptide" evidence="1">
    <location>
        <begin position="1"/>
        <end position="22"/>
    </location>
</feature>
<evidence type="ECO:0000313" key="3">
    <source>
        <dbReference type="Proteomes" id="UP000652761"/>
    </source>
</evidence>
<organism evidence="2 3">
    <name type="scientific">Colocasia esculenta</name>
    <name type="common">Wild taro</name>
    <name type="synonym">Arum esculentum</name>
    <dbReference type="NCBI Taxonomy" id="4460"/>
    <lineage>
        <taxon>Eukaryota</taxon>
        <taxon>Viridiplantae</taxon>
        <taxon>Streptophyta</taxon>
        <taxon>Embryophyta</taxon>
        <taxon>Tracheophyta</taxon>
        <taxon>Spermatophyta</taxon>
        <taxon>Magnoliopsida</taxon>
        <taxon>Liliopsida</taxon>
        <taxon>Araceae</taxon>
        <taxon>Aroideae</taxon>
        <taxon>Colocasieae</taxon>
        <taxon>Colocasia</taxon>
    </lineage>
</organism>
<accession>A0A843WMM4</accession>
<evidence type="ECO:0008006" key="4">
    <source>
        <dbReference type="Google" id="ProtNLM"/>
    </source>
</evidence>
<reference evidence="2" key="1">
    <citation type="submission" date="2017-07" db="EMBL/GenBank/DDBJ databases">
        <title>Taro Niue Genome Assembly and Annotation.</title>
        <authorList>
            <person name="Atibalentja N."/>
            <person name="Keating K."/>
            <person name="Fields C.J."/>
        </authorList>
    </citation>
    <scope>NUCLEOTIDE SEQUENCE</scope>
    <source>
        <strain evidence="2">Niue_2</strain>
        <tissue evidence="2">Leaf</tissue>
    </source>
</reference>
<keyword evidence="1" id="KW-0732">Signal</keyword>
<comment type="caution">
    <text evidence="2">The sequence shown here is derived from an EMBL/GenBank/DDBJ whole genome shotgun (WGS) entry which is preliminary data.</text>
</comment>
<protein>
    <recommendedName>
        <fullName evidence="4">Secreted protein</fullName>
    </recommendedName>
</protein>
<keyword evidence="3" id="KW-1185">Reference proteome</keyword>
<gene>
    <name evidence="2" type="ORF">Taro_038078</name>
</gene>
<dbReference type="Proteomes" id="UP000652761">
    <property type="component" value="Unassembled WGS sequence"/>
</dbReference>
<proteinExistence type="predicted"/>
<sequence>MMPFTFRWGLVALLGLFLRLTPFPFRCFAVGSRCEEPGSSGAGPALLFGTLCVPVARMGCCVPVPGMFSQTMV</sequence>
<evidence type="ECO:0000256" key="1">
    <source>
        <dbReference type="SAM" id="SignalP"/>
    </source>
</evidence>